<organism evidence="3 4">
    <name type="scientific">Parelaphostrongylus tenuis</name>
    <name type="common">Meningeal worm</name>
    <dbReference type="NCBI Taxonomy" id="148309"/>
    <lineage>
        <taxon>Eukaryota</taxon>
        <taxon>Metazoa</taxon>
        <taxon>Ecdysozoa</taxon>
        <taxon>Nematoda</taxon>
        <taxon>Chromadorea</taxon>
        <taxon>Rhabditida</taxon>
        <taxon>Rhabditina</taxon>
        <taxon>Rhabditomorpha</taxon>
        <taxon>Strongyloidea</taxon>
        <taxon>Metastrongylidae</taxon>
        <taxon>Parelaphostrongylus</taxon>
    </lineage>
</organism>
<evidence type="ECO:0000256" key="2">
    <source>
        <dbReference type="SAM" id="MobiDB-lite"/>
    </source>
</evidence>
<dbReference type="EMBL" id="JAHQIW010000446">
    <property type="protein sequence ID" value="KAJ1348162.1"/>
    <property type="molecule type" value="Genomic_DNA"/>
</dbReference>
<proteinExistence type="predicted"/>
<accession>A0AAD5QEB5</accession>
<sequence length="184" mass="21787">MAQRKASQMNRGDEKALIWNDYREDELKARLDKLQKLLDKIKEERLHQLRTKMLKWQEKYIRRLLELEIAMKDFERKSREDKAQIGEQISRIEEMSDINNAIRQRIEKRIAHLLPKMDPQENNFCFTAIIVNFVRVILYYAANIRDALWNHSSTKKQTPIEAKSSSSRTDSSCTSQSYSSTSSF</sequence>
<feature type="coiled-coil region" evidence="1">
    <location>
        <begin position="24"/>
        <end position="84"/>
    </location>
</feature>
<evidence type="ECO:0000256" key="1">
    <source>
        <dbReference type="SAM" id="Coils"/>
    </source>
</evidence>
<name>A0AAD5QEB5_PARTN</name>
<gene>
    <name evidence="3" type="ORF">KIN20_003405</name>
</gene>
<dbReference type="AlphaFoldDB" id="A0AAD5QEB5"/>
<feature type="region of interest" description="Disordered" evidence="2">
    <location>
        <begin position="155"/>
        <end position="184"/>
    </location>
</feature>
<reference evidence="3" key="1">
    <citation type="submission" date="2021-06" db="EMBL/GenBank/DDBJ databases">
        <title>Parelaphostrongylus tenuis whole genome reference sequence.</title>
        <authorList>
            <person name="Garwood T.J."/>
            <person name="Larsen P.A."/>
            <person name="Fountain-Jones N.M."/>
            <person name="Garbe J.R."/>
            <person name="Macchietto M.G."/>
            <person name="Kania S.A."/>
            <person name="Gerhold R.W."/>
            <person name="Richards J.E."/>
            <person name="Wolf T.M."/>
        </authorList>
    </citation>
    <scope>NUCLEOTIDE SEQUENCE</scope>
    <source>
        <strain evidence="3">MNPRO001-30</strain>
        <tissue evidence="3">Meninges</tissue>
    </source>
</reference>
<keyword evidence="1" id="KW-0175">Coiled coil</keyword>
<protein>
    <submittedName>
        <fullName evidence="3">Uncharacterized protein</fullName>
    </submittedName>
</protein>
<comment type="caution">
    <text evidence="3">The sequence shown here is derived from an EMBL/GenBank/DDBJ whole genome shotgun (WGS) entry which is preliminary data.</text>
</comment>
<keyword evidence="4" id="KW-1185">Reference proteome</keyword>
<evidence type="ECO:0000313" key="3">
    <source>
        <dbReference type="EMBL" id="KAJ1348162.1"/>
    </source>
</evidence>
<feature type="compositionally biased region" description="Low complexity" evidence="2">
    <location>
        <begin position="164"/>
        <end position="184"/>
    </location>
</feature>
<evidence type="ECO:0000313" key="4">
    <source>
        <dbReference type="Proteomes" id="UP001196413"/>
    </source>
</evidence>
<dbReference type="Proteomes" id="UP001196413">
    <property type="component" value="Unassembled WGS sequence"/>
</dbReference>